<name>X5DM46_9BACT</name>
<evidence type="ECO:0000313" key="4">
    <source>
        <dbReference type="Proteomes" id="UP000181981"/>
    </source>
</evidence>
<evidence type="ECO:0000313" key="2">
    <source>
        <dbReference type="EMBL" id="SET84426.1"/>
    </source>
</evidence>
<proteinExistence type="predicted"/>
<evidence type="ECO:0000313" key="3">
    <source>
        <dbReference type="Proteomes" id="UP000023772"/>
    </source>
</evidence>
<dbReference type="EMBL" id="CP007451">
    <property type="protein sequence ID" value="AHW61662.1"/>
    <property type="molecule type" value="Genomic_DNA"/>
</dbReference>
<protein>
    <submittedName>
        <fullName evidence="2">Uncharacterized protein</fullName>
    </submittedName>
</protein>
<dbReference type="Proteomes" id="UP000023772">
    <property type="component" value="Chromosome"/>
</dbReference>
<dbReference type="HOGENOM" id="CLU_2355255_0_0_10"/>
<organism evidence="2 4">
    <name type="scientific">Draconibacterium orientale</name>
    <dbReference type="NCBI Taxonomy" id="1168034"/>
    <lineage>
        <taxon>Bacteria</taxon>
        <taxon>Pseudomonadati</taxon>
        <taxon>Bacteroidota</taxon>
        <taxon>Bacteroidia</taxon>
        <taxon>Marinilabiliales</taxon>
        <taxon>Prolixibacteraceae</taxon>
        <taxon>Draconibacterium</taxon>
    </lineage>
</organism>
<dbReference type="AlphaFoldDB" id="X5DM46"/>
<dbReference type="EMBL" id="FOHT01000025">
    <property type="protein sequence ID" value="SET84426.1"/>
    <property type="molecule type" value="Genomic_DNA"/>
</dbReference>
<evidence type="ECO:0000313" key="1">
    <source>
        <dbReference type="EMBL" id="AHW61662.1"/>
    </source>
</evidence>
<sequence length="96" mass="10846">MLQKDTCGITKEAKTSLGQIFFEDFRIDEPGENDFDAITIGVVRFACLVISHSWFSRNVLAKSEECNILEIRDSNLIVLQSQLTTKLRVPKTILAN</sequence>
<dbReference type="RefSeq" id="WP_038556654.1">
    <property type="nucleotide sequence ID" value="NZ_FOHT01000025.1"/>
</dbReference>
<keyword evidence="3" id="KW-1185">Reference proteome</keyword>
<reference evidence="2 4" key="2">
    <citation type="submission" date="2016-10" db="EMBL/GenBank/DDBJ databases">
        <authorList>
            <person name="de Groot N.N."/>
        </authorList>
    </citation>
    <scope>NUCLEOTIDE SEQUENCE [LARGE SCALE GENOMIC DNA]</scope>
    <source>
        <strain evidence="2 4">DSM 25947</strain>
    </source>
</reference>
<gene>
    <name evidence="1" type="ORF">FH5T_06010</name>
    <name evidence="2" type="ORF">SAMN05444285_12547</name>
</gene>
<reference evidence="1 3" key="1">
    <citation type="submission" date="2014-03" db="EMBL/GenBank/DDBJ databases">
        <title>Complete genome sequence of a deeply braunched marine Bacteroidia bacterium Draconibacterium orientale type strain FH5T.</title>
        <authorList>
            <person name="Li X."/>
            <person name="Wang X."/>
            <person name="Xie Z."/>
            <person name="Du Z."/>
            <person name="Chen G."/>
        </authorList>
    </citation>
    <scope>NUCLEOTIDE SEQUENCE [LARGE SCALE GENOMIC DNA]</scope>
    <source>
        <strain evidence="1 3">FH5</strain>
    </source>
</reference>
<accession>X5DM46</accession>
<dbReference type="KEGG" id="dori:FH5T_06010"/>
<dbReference type="Proteomes" id="UP000181981">
    <property type="component" value="Unassembled WGS sequence"/>
</dbReference>
<dbReference type="STRING" id="1168034.FH5T_06010"/>